<dbReference type="EMBL" id="JBHTKA010000003">
    <property type="protein sequence ID" value="MFD1000178.1"/>
    <property type="molecule type" value="Genomic_DNA"/>
</dbReference>
<dbReference type="Pfam" id="PF10592">
    <property type="entry name" value="AIPR"/>
    <property type="match status" value="1"/>
</dbReference>
<organism evidence="2 3">
    <name type="scientific">Ohtaekwangia kribbensis</name>
    <dbReference type="NCBI Taxonomy" id="688913"/>
    <lineage>
        <taxon>Bacteria</taxon>
        <taxon>Pseudomonadati</taxon>
        <taxon>Bacteroidota</taxon>
        <taxon>Cytophagia</taxon>
        <taxon>Cytophagales</taxon>
        <taxon>Fulvivirgaceae</taxon>
        <taxon>Ohtaekwangia</taxon>
    </lineage>
</organism>
<dbReference type="InterPro" id="IPR018891">
    <property type="entry name" value="AIPR_C"/>
</dbReference>
<accession>A0ABW3K2N3</accession>
<protein>
    <submittedName>
        <fullName evidence="2">AIPR family protein</fullName>
    </submittedName>
</protein>
<dbReference type="RefSeq" id="WP_377579573.1">
    <property type="nucleotide sequence ID" value="NZ_JBHTKA010000003.1"/>
</dbReference>
<name>A0ABW3K2N3_9BACT</name>
<feature type="domain" description="Abortive phage infection protein C-terminal" evidence="1">
    <location>
        <begin position="247"/>
        <end position="394"/>
    </location>
</feature>
<dbReference type="Proteomes" id="UP001597112">
    <property type="component" value="Unassembled WGS sequence"/>
</dbReference>
<keyword evidence="3" id="KW-1185">Reference proteome</keyword>
<reference evidence="3" key="1">
    <citation type="journal article" date="2019" name="Int. J. Syst. Evol. Microbiol.">
        <title>The Global Catalogue of Microorganisms (GCM) 10K type strain sequencing project: providing services to taxonomists for standard genome sequencing and annotation.</title>
        <authorList>
            <consortium name="The Broad Institute Genomics Platform"/>
            <consortium name="The Broad Institute Genome Sequencing Center for Infectious Disease"/>
            <person name="Wu L."/>
            <person name="Ma J."/>
        </authorList>
    </citation>
    <scope>NUCLEOTIDE SEQUENCE [LARGE SCALE GENOMIC DNA]</scope>
    <source>
        <strain evidence="3">CCUG 58938</strain>
    </source>
</reference>
<sequence length="589" mass="65545">MTNERPYEMSHIAPALKAEFLAHVPAAPSGTSEEKERNFLTRALAAYSLLKLTGCTTAEAANAIVDGGGDGGIDAIYFSPANNTLWLVQSKYIDDGRGQPALGDASKFKNGIEALLQGNFDAFNGNTKWQGLIPQVQGWLKAPALQVKAVMVYTGISVVADDRIRIFEDLRNRFNNEDEFLDFAPYGLTSIHGWITGIDESPGVDRIEIEVLDAGWFRTPYETVLGRVKIDHIVNLYRQHGAKLIAANIRRYKGSTDVNDRILKTAVEEPQSLFYLNNGLTSYCDRLEVHTQDRANPRQKRVTAYGLSVVNGAQTLGTLLKAYPIAGTVVDGYVSIKIISLSGREDDREFARRITESTNYQNQINVRDFAALDEQQERIAAQLQVDGIQYHYKYGDETPDSDESNFNLDDATIALACLESDFQLCARLISDRKSLWSFEEVYPATDLWRTRYEKIFQPSRSSRTIWRAVQAYQIVLERMRAEGRTASGVRKAFFENGRWLILKILFVKMHPERGDELALPSPVKTGVVTKVLEISTALWQAYEEQGFGSGAPHARSVFSSPADCERLYNATMAKLAAGTPQAPAAATGN</sequence>
<evidence type="ECO:0000313" key="3">
    <source>
        <dbReference type="Proteomes" id="UP001597112"/>
    </source>
</evidence>
<evidence type="ECO:0000259" key="1">
    <source>
        <dbReference type="Pfam" id="PF10592"/>
    </source>
</evidence>
<gene>
    <name evidence="2" type="ORF">ACFQ21_12725</name>
</gene>
<proteinExistence type="predicted"/>
<comment type="caution">
    <text evidence="2">The sequence shown here is derived from an EMBL/GenBank/DDBJ whole genome shotgun (WGS) entry which is preliminary data.</text>
</comment>
<evidence type="ECO:0000313" key="2">
    <source>
        <dbReference type="EMBL" id="MFD1000178.1"/>
    </source>
</evidence>